<evidence type="ECO:0000313" key="12">
    <source>
        <dbReference type="EMBL" id="SMC08267.1"/>
    </source>
</evidence>
<dbReference type="GO" id="GO:0005737">
    <property type="term" value="C:cytoplasm"/>
    <property type="evidence" value="ECO:0007669"/>
    <property type="project" value="UniProtKB-SubCell"/>
</dbReference>
<dbReference type="EC" id="3.6.4.-" evidence="9"/>
<dbReference type="Pfam" id="PF00271">
    <property type="entry name" value="Helicase_C"/>
    <property type="match status" value="1"/>
</dbReference>
<dbReference type="InterPro" id="IPR014001">
    <property type="entry name" value="Helicase_ATP-bd"/>
</dbReference>
<proteinExistence type="inferred from homology"/>
<dbReference type="AlphaFoldDB" id="A0A1W1WPP0"/>
<evidence type="ECO:0000256" key="3">
    <source>
        <dbReference type="ARBA" id="ARBA00022763"/>
    </source>
</evidence>
<dbReference type="SUPFAM" id="SSF52540">
    <property type="entry name" value="P-loop containing nucleoside triphosphate hydrolases"/>
    <property type="match status" value="2"/>
</dbReference>
<evidence type="ECO:0000259" key="10">
    <source>
        <dbReference type="PROSITE" id="PS51192"/>
    </source>
</evidence>
<dbReference type="InterPro" id="IPR001650">
    <property type="entry name" value="Helicase_C-like"/>
</dbReference>
<feature type="domain" description="Helicase ATP-binding" evidence="10">
    <location>
        <begin position="455"/>
        <end position="614"/>
    </location>
</feature>
<evidence type="ECO:0000256" key="1">
    <source>
        <dbReference type="ARBA" id="ARBA00022490"/>
    </source>
</evidence>
<dbReference type="GO" id="GO:0003684">
    <property type="term" value="F:damaged DNA binding"/>
    <property type="evidence" value="ECO:0007669"/>
    <property type="project" value="InterPro"/>
</dbReference>
<dbReference type="InterPro" id="IPR003711">
    <property type="entry name" value="CarD-like/TRCF_RID"/>
</dbReference>
<dbReference type="Gene3D" id="3.30.2060.10">
    <property type="entry name" value="Penicillin-binding protein 1b domain"/>
    <property type="match status" value="1"/>
</dbReference>
<keyword evidence="4 9" id="KW-0378">Hydrolase</keyword>
<dbReference type="InterPro" id="IPR005118">
    <property type="entry name" value="TRCF_C"/>
</dbReference>
<feature type="domain" description="Helicase C-terminal" evidence="11">
    <location>
        <begin position="627"/>
        <end position="789"/>
    </location>
</feature>
<dbReference type="SMART" id="SM00982">
    <property type="entry name" value="TRCF"/>
    <property type="match status" value="1"/>
</dbReference>
<evidence type="ECO:0000256" key="2">
    <source>
        <dbReference type="ARBA" id="ARBA00022741"/>
    </source>
</evidence>
<comment type="subcellular location">
    <subcellularLocation>
        <location evidence="9">Cytoplasm</location>
    </subcellularLocation>
</comment>
<dbReference type="InterPro" id="IPR047112">
    <property type="entry name" value="RecG/Mfd"/>
</dbReference>
<dbReference type="Proteomes" id="UP000192602">
    <property type="component" value="Unassembled WGS sequence"/>
</dbReference>
<comment type="function">
    <text evidence="9">Couples transcription and DNA repair by recognizing RNA polymerase (RNAP) stalled at DNA lesions. Mediates ATP-dependent release of RNAP and its truncated transcript from the DNA, and recruitment of nucleotide excision repair machinery to the damaged site.</text>
</comment>
<gene>
    <name evidence="9" type="primary">mfd</name>
    <name evidence="12" type="ORF">SAMN05660197_0014</name>
</gene>
<reference evidence="13" key="1">
    <citation type="submission" date="2017-04" db="EMBL/GenBank/DDBJ databases">
        <authorList>
            <person name="Varghese N."/>
            <person name="Submissions S."/>
        </authorList>
    </citation>
    <scope>NUCLEOTIDE SEQUENCE [LARGE SCALE GENOMIC DNA]</scope>
    <source>
        <strain evidence="13">DSM 16512</strain>
    </source>
</reference>
<organism evidence="12 13">
    <name type="scientific">Nitratiruptor tergarcus DSM 16512</name>
    <dbReference type="NCBI Taxonomy" id="1069081"/>
    <lineage>
        <taxon>Bacteria</taxon>
        <taxon>Pseudomonadati</taxon>
        <taxon>Campylobacterota</taxon>
        <taxon>Epsilonproteobacteria</taxon>
        <taxon>Nautiliales</taxon>
        <taxon>Nitratiruptoraceae</taxon>
        <taxon>Nitratiruptor</taxon>
    </lineage>
</organism>
<dbReference type="RefSeq" id="WP_084274542.1">
    <property type="nucleotide sequence ID" value="NZ_AP026671.1"/>
</dbReference>
<dbReference type="OrthoDB" id="9804325at2"/>
<evidence type="ECO:0000256" key="6">
    <source>
        <dbReference type="ARBA" id="ARBA00022840"/>
    </source>
</evidence>
<keyword evidence="7 9" id="KW-0238">DNA-binding</keyword>
<dbReference type="PROSITE" id="PS51192">
    <property type="entry name" value="HELICASE_ATP_BIND_1"/>
    <property type="match status" value="1"/>
</dbReference>
<dbReference type="Pfam" id="PF02559">
    <property type="entry name" value="CarD_TRCF_RID"/>
    <property type="match status" value="1"/>
</dbReference>
<dbReference type="InterPro" id="IPR011545">
    <property type="entry name" value="DEAD/DEAH_box_helicase_dom"/>
</dbReference>
<keyword evidence="3 9" id="KW-0227">DNA damage</keyword>
<dbReference type="InterPro" id="IPR041471">
    <property type="entry name" value="UvrB_inter"/>
</dbReference>
<protein>
    <recommendedName>
        <fullName evidence="9">Transcription-repair-coupling factor</fullName>
        <shortName evidence="9">TRCF</shortName>
        <ecNumber evidence="9">3.6.4.-</ecNumber>
    </recommendedName>
</protein>
<comment type="similarity">
    <text evidence="9">In the C-terminal section; belongs to the helicase family. RecG subfamily.</text>
</comment>
<dbReference type="Pfam" id="PF03461">
    <property type="entry name" value="TRCF"/>
    <property type="match status" value="1"/>
</dbReference>
<evidence type="ECO:0000256" key="4">
    <source>
        <dbReference type="ARBA" id="ARBA00022801"/>
    </source>
</evidence>
<dbReference type="InterPro" id="IPR037235">
    <property type="entry name" value="TRCF-like_C_D7"/>
</dbReference>
<dbReference type="Gene3D" id="3.40.50.300">
    <property type="entry name" value="P-loop containing nucleotide triphosphate hydrolases"/>
    <property type="match status" value="2"/>
</dbReference>
<keyword evidence="8 9" id="KW-0234">DNA repair</keyword>
<keyword evidence="13" id="KW-1185">Reference proteome</keyword>
<keyword evidence="2 9" id="KW-0547">Nucleotide-binding</keyword>
<dbReference type="GO" id="GO:0005524">
    <property type="term" value="F:ATP binding"/>
    <property type="evidence" value="ECO:0007669"/>
    <property type="project" value="UniProtKB-UniRule"/>
</dbReference>
<accession>A0A1W1WPP0</accession>
<dbReference type="PROSITE" id="PS51194">
    <property type="entry name" value="HELICASE_CTER"/>
    <property type="match status" value="1"/>
</dbReference>
<dbReference type="Pfam" id="PF17757">
    <property type="entry name" value="UvrB_inter"/>
    <property type="match status" value="1"/>
</dbReference>
<evidence type="ECO:0000313" key="13">
    <source>
        <dbReference type="Proteomes" id="UP000192602"/>
    </source>
</evidence>
<dbReference type="Pfam" id="PF00270">
    <property type="entry name" value="DEAD"/>
    <property type="match status" value="1"/>
</dbReference>
<evidence type="ECO:0000256" key="9">
    <source>
        <dbReference type="HAMAP-Rule" id="MF_00969"/>
    </source>
</evidence>
<dbReference type="InterPro" id="IPR027417">
    <property type="entry name" value="P-loop_NTPase"/>
</dbReference>
<dbReference type="SMART" id="SM00490">
    <property type="entry name" value="HELICc"/>
    <property type="match status" value="1"/>
</dbReference>
<dbReference type="InterPro" id="IPR004576">
    <property type="entry name" value="Mfd"/>
</dbReference>
<keyword evidence="1 9" id="KW-0963">Cytoplasm</keyword>
<keyword evidence="5 12" id="KW-0347">Helicase</keyword>
<dbReference type="PANTHER" id="PTHR47964">
    <property type="entry name" value="ATP-DEPENDENT DNA HELICASE HOMOLOG RECG, CHLOROPLASTIC"/>
    <property type="match status" value="1"/>
</dbReference>
<dbReference type="GO" id="GO:0000716">
    <property type="term" value="P:transcription-coupled nucleotide-excision repair, DNA damage recognition"/>
    <property type="evidence" value="ECO:0007669"/>
    <property type="project" value="UniProtKB-UniRule"/>
</dbReference>
<dbReference type="Gene3D" id="2.40.10.170">
    <property type="match status" value="1"/>
</dbReference>
<dbReference type="InterPro" id="IPR036101">
    <property type="entry name" value="CarD-like/TRCF_RID_sf"/>
</dbReference>
<dbReference type="STRING" id="1069081.SAMN05660197_0014"/>
<dbReference type="GO" id="GO:0016787">
    <property type="term" value="F:hydrolase activity"/>
    <property type="evidence" value="ECO:0007669"/>
    <property type="project" value="UniProtKB-KW"/>
</dbReference>
<keyword evidence="6 9" id="KW-0067">ATP-binding</keyword>
<dbReference type="SUPFAM" id="SSF141259">
    <property type="entry name" value="CarD-like"/>
    <property type="match status" value="1"/>
</dbReference>
<evidence type="ECO:0000256" key="5">
    <source>
        <dbReference type="ARBA" id="ARBA00022806"/>
    </source>
</evidence>
<evidence type="ECO:0000256" key="8">
    <source>
        <dbReference type="ARBA" id="ARBA00023204"/>
    </source>
</evidence>
<dbReference type="SMART" id="SM00487">
    <property type="entry name" value="DEXDc"/>
    <property type="match status" value="1"/>
</dbReference>
<dbReference type="SUPFAM" id="SSF143517">
    <property type="entry name" value="TRCF domain-like"/>
    <property type="match status" value="1"/>
</dbReference>
<sequence>MWARYYEYLKSHRPDIIITHNEEETKRVSDVAKVLGIAHYLLPDLRAEEGDDLRVFKEELDDLYRVLNDYYHAPKLLIAPQATIAKKLPTKKYFARETLEFGERIDIEKFKEKLYQWGYTFVDIIEAKGEASFRGDIIDIFPPNLVNPIRISLFDEDIESIRSFDPQTQRSYKEELEEVTIYNTNLVRDSELESAIARSSFDVFEKDIYSVGFWVAQREDITHGKSVIHTKEIPEPKSYKDIEVINIDNLIAHKNKPVKVCVKSPEIARRSSIKDLTKVTFIYTDAIINIEGPDEIIVSLNKRKKRRVKRVGVVLDELKPGEYVVHEQHGIGIFKGLRQIAILGAKRDFVEIAYAGEDKLLVPVENLDVLSRYIADSGSVAVVDKLGSKSFSRLKAKVKERLFEIAADIVKLSAKRALSEGKKILIPQDITLFQKDAGFIYTEDQQKAVDAILQKLASGKIMDMLLSGDVGFGKTEVAMNAIYAVVKNGYQAAVVVPTTLLSNQHYNSLHERLSKYGISVTKIDRFVSAKEKKERLQALKEGKIDVVVGTHALFGAEFKNLALVVIDEEHKFGVKQKEKLKEFSKDVHILSMSATPIPRSLNMALSQIKDLSEIRTPPDNRKPVRTYVKAYDEKLIKEVILRELRRGGQVFYIFNSIAGIEEKRAQLESLLPGKKILVLHSKISSSVTEKELVKFANGEYDILLSTSIVESGIHMPNVNTIIVEGADRFGIADLHQLRGRVGRGGKEGYCYYIVEDKEALTEEAKKRLIALESNSYLGSGAALAYYDLEIRGGGNIIGAQQSGHIKNIGYTLYLKMLEDTITKLTKGEIEEESEVELKLSVNAYISTDLVPEDRLKLELYRRLSQANSIEDVSEIEEEIKDRFGHIDEVTRNFLDLIEIKIRAKERGIKRISNYNQNITIEYADKKELIKAPSKDDDDILKTTLRYLKS</sequence>
<dbReference type="PANTHER" id="PTHR47964:SF1">
    <property type="entry name" value="ATP-DEPENDENT DNA HELICASE HOMOLOG RECG, CHLOROPLASTIC"/>
    <property type="match status" value="1"/>
</dbReference>
<dbReference type="GO" id="GO:0003678">
    <property type="term" value="F:DNA helicase activity"/>
    <property type="evidence" value="ECO:0007669"/>
    <property type="project" value="TreeGrafter"/>
</dbReference>
<dbReference type="EMBL" id="FWWZ01000001">
    <property type="protein sequence ID" value="SMC08267.1"/>
    <property type="molecule type" value="Genomic_DNA"/>
</dbReference>
<dbReference type="NCBIfam" id="TIGR00580">
    <property type="entry name" value="mfd"/>
    <property type="match status" value="1"/>
</dbReference>
<evidence type="ECO:0000256" key="7">
    <source>
        <dbReference type="ARBA" id="ARBA00023125"/>
    </source>
</evidence>
<name>A0A1W1WPP0_9BACT</name>
<dbReference type="GO" id="GO:0006355">
    <property type="term" value="P:regulation of DNA-templated transcription"/>
    <property type="evidence" value="ECO:0007669"/>
    <property type="project" value="UniProtKB-UniRule"/>
</dbReference>
<dbReference type="HAMAP" id="MF_00969">
    <property type="entry name" value="TRCF"/>
    <property type="match status" value="1"/>
</dbReference>
<dbReference type="SMART" id="SM01058">
    <property type="entry name" value="CarD_TRCF"/>
    <property type="match status" value="1"/>
</dbReference>
<dbReference type="Gene3D" id="3.90.1150.50">
    <property type="entry name" value="Transcription-repair-coupling factor, D7 domain"/>
    <property type="match status" value="1"/>
</dbReference>
<evidence type="ECO:0000259" key="11">
    <source>
        <dbReference type="PROSITE" id="PS51194"/>
    </source>
</evidence>
<comment type="similarity">
    <text evidence="9">In the N-terminal section; belongs to the UvrB family.</text>
</comment>